<dbReference type="InterPro" id="IPR017853">
    <property type="entry name" value="GH"/>
</dbReference>
<dbReference type="Proteomes" id="UP000030013">
    <property type="component" value="Unassembled WGS sequence"/>
</dbReference>
<dbReference type="Gene3D" id="3.90.400.10">
    <property type="entry name" value="Oligo-1,6-glucosidase, Domain 2"/>
    <property type="match status" value="1"/>
</dbReference>
<dbReference type="eggNOG" id="COG0366">
    <property type="taxonomic scope" value="Bacteria"/>
</dbReference>
<gene>
    <name evidence="3" type="ORF">N801_10330</name>
</gene>
<dbReference type="PANTHER" id="PTHR10357:SF219">
    <property type="entry name" value="MALTOSE ALPHA-D-GLUCOSYLTRANSFERASE"/>
    <property type="match status" value="1"/>
</dbReference>
<accession>A0A0A0JX52</accession>
<sequence>MRITDTSDQWWKTAVIYCLDVETFYDSDGDGTGDLHGLAERLDYLAELGVTCIWLMPFYPSPQKDDGYDVSDFYGVDPRVGTAGDLVEVVRTAHDRGLRVITDLLVNHTSDAHPWFKESRRSTGSAKRDWYVWRSDAPPDTSAEVVFPDQEKAIWSLDDRTGEWYLHHFYSHQPDLNVANPAVRDEIARIAGFWLELGIDGFRVDAVPFFVEDVETAMSSSRASAKRGTKGRSGPSNEGDDQVAAAVSPHQHLKDLRAFINRRNGSAIMLGEVNLPHRQQRAYFGGDAGDELHMMFDFIGMQKLYLSLAREDSRPLARALLDRPDIHPSCQWATFVRNHDELTLDKLTDKERQEVFAAFGPEPEMQIYDCGLKRRLPPMLGGDPRRIRMAYSLMFSLPGTPTLFYGEEIGMGEDLAGEGRHAVRTPMQWTDGPTGGFSTAPPHRLVRRPTPDGFGPEHVNVVSQRMDPDSLWTFMRHLTQTYRSCPELGWGDLTVLPQPDHQVLAHQCSTGEAAVIAVHNFGADPRTVTLDLSSWVSDGDVELADLLSGGEVATKDGSLEVVLDGYGYRWLRVHPKGDLRIP</sequence>
<keyword evidence="4" id="KW-1185">Reference proteome</keyword>
<dbReference type="Gene3D" id="3.20.20.80">
    <property type="entry name" value="Glycosidases"/>
    <property type="match status" value="1"/>
</dbReference>
<dbReference type="CDD" id="cd11334">
    <property type="entry name" value="AmyAc_TreS"/>
    <property type="match status" value="1"/>
</dbReference>
<evidence type="ECO:0000313" key="4">
    <source>
        <dbReference type="Proteomes" id="UP000030013"/>
    </source>
</evidence>
<dbReference type="InterPro" id="IPR006047">
    <property type="entry name" value="GH13_cat_dom"/>
</dbReference>
<evidence type="ECO:0000256" key="1">
    <source>
        <dbReference type="SAM" id="MobiDB-lite"/>
    </source>
</evidence>
<evidence type="ECO:0000259" key="2">
    <source>
        <dbReference type="SMART" id="SM00642"/>
    </source>
</evidence>
<dbReference type="EMBL" id="AVPL01000035">
    <property type="protein sequence ID" value="KGN40642.1"/>
    <property type="molecule type" value="Genomic_DNA"/>
</dbReference>
<dbReference type="STRING" id="1385519.N801_10330"/>
<name>A0A0A0JX52_9MICO</name>
<dbReference type="OrthoDB" id="9043248at2"/>
<comment type="caution">
    <text evidence="3">The sequence shown here is derived from an EMBL/GenBank/DDBJ whole genome shotgun (WGS) entry which is preliminary data.</text>
</comment>
<protein>
    <submittedName>
        <fullName evidence="3">Alpha-amylase</fullName>
    </submittedName>
</protein>
<dbReference type="PANTHER" id="PTHR10357">
    <property type="entry name" value="ALPHA-AMYLASE FAMILY MEMBER"/>
    <property type="match status" value="1"/>
</dbReference>
<organism evidence="3 4">
    <name type="scientific">Knoellia aerolata DSM 18566</name>
    <dbReference type="NCBI Taxonomy" id="1385519"/>
    <lineage>
        <taxon>Bacteria</taxon>
        <taxon>Bacillati</taxon>
        <taxon>Actinomycetota</taxon>
        <taxon>Actinomycetes</taxon>
        <taxon>Micrococcales</taxon>
        <taxon>Intrasporangiaceae</taxon>
        <taxon>Knoellia</taxon>
    </lineage>
</organism>
<dbReference type="Pfam" id="PF00128">
    <property type="entry name" value="Alpha-amylase"/>
    <property type="match status" value="2"/>
</dbReference>
<feature type="region of interest" description="Disordered" evidence="1">
    <location>
        <begin position="221"/>
        <end position="244"/>
    </location>
</feature>
<dbReference type="SMART" id="SM00642">
    <property type="entry name" value="Aamy"/>
    <property type="match status" value="1"/>
</dbReference>
<proteinExistence type="predicted"/>
<dbReference type="Gene3D" id="2.60.40.1180">
    <property type="entry name" value="Golgi alpha-mannosidase II"/>
    <property type="match status" value="1"/>
</dbReference>
<dbReference type="Pfam" id="PF22157">
    <property type="entry name" value="SupH-like_C"/>
    <property type="match status" value="1"/>
</dbReference>
<dbReference type="SUPFAM" id="SSF51011">
    <property type="entry name" value="Glycosyl hydrolase domain"/>
    <property type="match status" value="1"/>
</dbReference>
<dbReference type="SUPFAM" id="SSF51445">
    <property type="entry name" value="(Trans)glycosidases"/>
    <property type="match status" value="1"/>
</dbReference>
<dbReference type="GO" id="GO:0005975">
    <property type="term" value="P:carbohydrate metabolic process"/>
    <property type="evidence" value="ECO:0007669"/>
    <property type="project" value="InterPro"/>
</dbReference>
<dbReference type="InterPro" id="IPR054049">
    <property type="entry name" value="SupH-like_C"/>
</dbReference>
<evidence type="ECO:0000313" key="3">
    <source>
        <dbReference type="EMBL" id="KGN40642.1"/>
    </source>
</evidence>
<feature type="domain" description="Glycosyl hydrolase family 13 catalytic" evidence="2">
    <location>
        <begin position="18"/>
        <end position="465"/>
    </location>
</feature>
<dbReference type="InterPro" id="IPR045857">
    <property type="entry name" value="O16G_dom_2"/>
</dbReference>
<dbReference type="RefSeq" id="WP_035938264.1">
    <property type="nucleotide sequence ID" value="NZ_AVPL01000035.1"/>
</dbReference>
<dbReference type="AlphaFoldDB" id="A0A0A0JX52"/>
<dbReference type="InterPro" id="IPR013780">
    <property type="entry name" value="Glyco_hydro_b"/>
</dbReference>
<reference evidence="3 4" key="1">
    <citation type="submission" date="2013-08" db="EMBL/GenBank/DDBJ databases">
        <title>The genome sequence of Knoellia aerolata.</title>
        <authorList>
            <person name="Zhu W."/>
            <person name="Wang G."/>
        </authorList>
    </citation>
    <scope>NUCLEOTIDE SEQUENCE [LARGE SCALE GENOMIC DNA]</scope>
    <source>
        <strain evidence="3 4">DSM 18566</strain>
    </source>
</reference>